<dbReference type="InterPro" id="IPR001584">
    <property type="entry name" value="Integrase_cat-core"/>
</dbReference>
<evidence type="ECO:0000313" key="4">
    <source>
        <dbReference type="Proteomes" id="UP000664698"/>
    </source>
</evidence>
<gene>
    <name evidence="3" type="primary">istA</name>
    <name evidence="3" type="ORF">J0A67_05150</name>
</gene>
<evidence type="ECO:0000313" key="3">
    <source>
        <dbReference type="EMBL" id="MBN7800236.1"/>
    </source>
</evidence>
<keyword evidence="4" id="KW-1185">Reference proteome</keyword>
<comment type="similarity">
    <text evidence="1">Belongs to the transposase IS21/IS408/IS1162 family.</text>
</comment>
<dbReference type="PANTHER" id="PTHR35004">
    <property type="entry name" value="TRANSPOSASE RV3428C-RELATED"/>
    <property type="match status" value="1"/>
</dbReference>
<dbReference type="Pfam" id="PF22483">
    <property type="entry name" value="Mu-transpos_C_2"/>
    <property type="match status" value="1"/>
</dbReference>
<dbReference type="NCBIfam" id="NF033546">
    <property type="entry name" value="transpos_IS21"/>
    <property type="match status" value="1"/>
</dbReference>
<dbReference type="EMBL" id="JAFKCW010000001">
    <property type="protein sequence ID" value="MBN7800236.1"/>
    <property type="molecule type" value="Genomic_DNA"/>
</dbReference>
<comment type="caution">
    <text evidence="3">The sequence shown here is derived from an EMBL/GenBank/DDBJ whole genome shotgun (WGS) entry which is preliminary data.</text>
</comment>
<organism evidence="3 4">
    <name type="scientific">Algoriphagus aestuariicola</name>
    <dbReference type="NCBI Taxonomy" id="1852016"/>
    <lineage>
        <taxon>Bacteria</taxon>
        <taxon>Pseudomonadati</taxon>
        <taxon>Bacteroidota</taxon>
        <taxon>Cytophagia</taxon>
        <taxon>Cytophagales</taxon>
        <taxon>Cyclobacteriaceae</taxon>
        <taxon>Algoriphagus</taxon>
    </lineage>
</organism>
<sequence>MANRPLTMNKIRQILRGHFEGRGSKQLSQLTGVARNTVKGYLRRFKETGLTYQDAEQLSDEGLSELFLGPPAPQQQNKRQEILSALLPTISKELRRKGMTQQRLWEDYIAKHPQGYRCSQFKAYLSEYLNRRSLTMHFEHKAGDKVFIDYAGKPLYITDPETGEHIPVQVFLGVLGCSQYTYMEATLTQKQEDFTGSCRRMLEYYGGVPRAVVPDNLKPAVQKGSKYSPVINETFESFAEHYGTSILPTRPRQPREKSLVEGAVKLVYQRIYIHLQNKVFFSLEGLNEAIRPLLASYNDRTLRGEESRREQFEQLERESLQPLPALPYQLMEVKISTVMKNTHICLAVDKHYYSVPHQFIGKKVKVLYNDDRVEIFYRYHRIAQHKRDRRKHKYTTSADHLAASQRYVSSWSYDYFVGEGSKISREVGDYLAALMETKPHAEQGYKSCAGILHLAKKVGNSRLILACKRASEYGIYTYPIIEDILSKNLDTLSPSEEQLDDTVLTPRHHNIRGKEYYS</sequence>
<dbReference type="InterPro" id="IPR054353">
    <property type="entry name" value="IstA-like_C"/>
</dbReference>
<dbReference type="SUPFAM" id="SSF53098">
    <property type="entry name" value="Ribonuclease H-like"/>
    <property type="match status" value="1"/>
</dbReference>
<dbReference type="InterPro" id="IPR012337">
    <property type="entry name" value="RNaseH-like_sf"/>
</dbReference>
<dbReference type="PANTHER" id="PTHR35004:SF8">
    <property type="entry name" value="TRANSPOSASE RV3428C-RELATED"/>
    <property type="match status" value="1"/>
</dbReference>
<dbReference type="PROSITE" id="PS50994">
    <property type="entry name" value="INTEGRASE"/>
    <property type="match status" value="1"/>
</dbReference>
<protein>
    <submittedName>
        <fullName evidence="3">IS21 family transposase</fullName>
    </submittedName>
</protein>
<name>A0ABS3BMU6_9BACT</name>
<evidence type="ECO:0000256" key="1">
    <source>
        <dbReference type="ARBA" id="ARBA00009277"/>
    </source>
</evidence>
<dbReference type="Gene3D" id="3.30.420.10">
    <property type="entry name" value="Ribonuclease H-like superfamily/Ribonuclease H"/>
    <property type="match status" value="1"/>
</dbReference>
<accession>A0ABS3BMU6</accession>
<dbReference type="InterPro" id="IPR036397">
    <property type="entry name" value="RNaseH_sf"/>
</dbReference>
<evidence type="ECO:0000259" key="2">
    <source>
        <dbReference type="PROSITE" id="PS50994"/>
    </source>
</evidence>
<proteinExistence type="inferred from homology"/>
<feature type="domain" description="Integrase catalytic" evidence="2">
    <location>
        <begin position="138"/>
        <end position="319"/>
    </location>
</feature>
<reference evidence="3 4" key="1">
    <citation type="submission" date="2021-03" db="EMBL/GenBank/DDBJ databases">
        <title>novel species isolated from a fishpond in China.</title>
        <authorList>
            <person name="Lu H."/>
            <person name="Cai Z."/>
        </authorList>
    </citation>
    <scope>NUCLEOTIDE SEQUENCE [LARGE SCALE GENOMIC DNA]</scope>
    <source>
        <strain evidence="3 4">JCM 31546</strain>
    </source>
</reference>
<dbReference type="Proteomes" id="UP000664698">
    <property type="component" value="Unassembled WGS sequence"/>
</dbReference>